<protein>
    <submittedName>
        <fullName evidence="3">Uncharacterized protein</fullName>
    </submittedName>
</protein>
<feature type="compositionally biased region" description="Basic and acidic residues" evidence="1">
    <location>
        <begin position="305"/>
        <end position="328"/>
    </location>
</feature>
<name>A0A9P5MXG0_9AGAM</name>
<feature type="compositionally biased region" description="Polar residues" evidence="1">
    <location>
        <begin position="337"/>
        <end position="347"/>
    </location>
</feature>
<keyword evidence="2" id="KW-0472">Membrane</keyword>
<dbReference type="OrthoDB" id="2564696at2759"/>
<feature type="transmembrane region" description="Helical" evidence="2">
    <location>
        <begin position="20"/>
        <end position="41"/>
    </location>
</feature>
<feature type="region of interest" description="Disordered" evidence="1">
    <location>
        <begin position="440"/>
        <end position="506"/>
    </location>
</feature>
<dbReference type="EMBL" id="WHVB01000007">
    <property type="protein sequence ID" value="KAF8481160.1"/>
    <property type="molecule type" value="Genomic_DNA"/>
</dbReference>
<gene>
    <name evidence="3" type="ORF">DFH94DRAFT_738419</name>
</gene>
<feature type="region of interest" description="Disordered" evidence="1">
    <location>
        <begin position="296"/>
        <end position="418"/>
    </location>
</feature>
<accession>A0A9P5MXG0</accession>
<evidence type="ECO:0000256" key="2">
    <source>
        <dbReference type="SAM" id="Phobius"/>
    </source>
</evidence>
<dbReference type="Proteomes" id="UP000759537">
    <property type="component" value="Unassembled WGS sequence"/>
</dbReference>
<organism evidence="3 4">
    <name type="scientific">Russula ochroleuca</name>
    <dbReference type="NCBI Taxonomy" id="152965"/>
    <lineage>
        <taxon>Eukaryota</taxon>
        <taxon>Fungi</taxon>
        <taxon>Dikarya</taxon>
        <taxon>Basidiomycota</taxon>
        <taxon>Agaricomycotina</taxon>
        <taxon>Agaricomycetes</taxon>
        <taxon>Russulales</taxon>
        <taxon>Russulaceae</taxon>
        <taxon>Russula</taxon>
    </lineage>
</organism>
<feature type="transmembrane region" description="Helical" evidence="2">
    <location>
        <begin position="213"/>
        <end position="232"/>
    </location>
</feature>
<feature type="transmembrane region" description="Helical" evidence="2">
    <location>
        <begin position="113"/>
        <end position="132"/>
    </location>
</feature>
<dbReference type="AlphaFoldDB" id="A0A9P5MXG0"/>
<proteinExistence type="predicted"/>
<evidence type="ECO:0000313" key="3">
    <source>
        <dbReference type="EMBL" id="KAF8481160.1"/>
    </source>
</evidence>
<comment type="caution">
    <text evidence="3">The sequence shown here is derived from an EMBL/GenBank/DDBJ whole genome shotgun (WGS) entry which is preliminary data.</text>
</comment>
<keyword evidence="4" id="KW-1185">Reference proteome</keyword>
<sequence length="686" mass="74618">MKSTRRCPLTSVVSSRAPFLLLSSVLFTFFAAIVDLARISLKQDNSKAVRMEDNGVTDALVTVREALSSIASGLRFLYFWAFVSQAPLCEQGSASFLRLHSGSWLHWGLTGSVLRWSTLVASVSIFVLQALWRLVHSLRKFGPVYDVESAFEITASGIYIIKLFLNAMIVEEPCRRQTLWQYSTAFFTLLINLGVGIGNLLDFTFSETALGRLLLAIELYILIVSSMVFTFYPREPISTPLPLRDKRASSFYGLHVSKSDADLGLVGEDVTNSTGSPRPAAQRALSWLSWNRNESQRDSSQFRPSYEDGRRPRSDERGVTSSPSEKRVPFAVPDDIQPSSVNSSTTDHITRGISEGFSSSTAQLPANANPFIPAMTTSPDSPTLGPDSITEAREPNRPFRRPNLQSDRSVASSQQSGYENLLREQDQLERSIAALKSMFSQQRSGEGENPDAALQSSGGSKLRESSTTAYGPTSASNRSDFSLSVFPEPPEVPVGENLSRSRPRSSSVLAPHLSFDIGGRSFPVSTGAFDDVTGLALGGLESAGTHYDVTSFIGDLTSPEQQSAAQIAKYLKDSDTDSEPGSADLATIETVERRPSNAVLSRPQLVEKTFLVPELPDSLIPARSRDSSARRTATDNPARQSPASDLRTFTPPVALIRPSAQSPTPAGRAMGLPRRPKLGANPLGNQ</sequence>
<feature type="compositionally biased region" description="Polar residues" evidence="1">
    <location>
        <begin position="454"/>
        <end position="482"/>
    </location>
</feature>
<reference evidence="3" key="1">
    <citation type="submission" date="2019-10" db="EMBL/GenBank/DDBJ databases">
        <authorList>
            <consortium name="DOE Joint Genome Institute"/>
            <person name="Kuo A."/>
            <person name="Miyauchi S."/>
            <person name="Kiss E."/>
            <person name="Drula E."/>
            <person name="Kohler A."/>
            <person name="Sanchez-Garcia M."/>
            <person name="Andreopoulos B."/>
            <person name="Barry K.W."/>
            <person name="Bonito G."/>
            <person name="Buee M."/>
            <person name="Carver A."/>
            <person name="Chen C."/>
            <person name="Cichocki N."/>
            <person name="Clum A."/>
            <person name="Culley D."/>
            <person name="Crous P.W."/>
            <person name="Fauchery L."/>
            <person name="Girlanda M."/>
            <person name="Hayes R."/>
            <person name="Keri Z."/>
            <person name="LaButti K."/>
            <person name="Lipzen A."/>
            <person name="Lombard V."/>
            <person name="Magnuson J."/>
            <person name="Maillard F."/>
            <person name="Morin E."/>
            <person name="Murat C."/>
            <person name="Nolan M."/>
            <person name="Ohm R."/>
            <person name="Pangilinan J."/>
            <person name="Pereira M."/>
            <person name="Perotto S."/>
            <person name="Peter M."/>
            <person name="Riley R."/>
            <person name="Sitrit Y."/>
            <person name="Stielow B."/>
            <person name="Szollosi G."/>
            <person name="Zifcakova L."/>
            <person name="Stursova M."/>
            <person name="Spatafora J.W."/>
            <person name="Tedersoo L."/>
            <person name="Vaario L.-M."/>
            <person name="Yamada A."/>
            <person name="Yan M."/>
            <person name="Wang P."/>
            <person name="Xu J."/>
            <person name="Bruns T."/>
            <person name="Baldrian P."/>
            <person name="Vilgalys R."/>
            <person name="Henrissat B."/>
            <person name="Grigoriev I.V."/>
            <person name="Hibbett D."/>
            <person name="Nagy L.G."/>
            <person name="Martin F.M."/>
        </authorList>
    </citation>
    <scope>NUCLEOTIDE SEQUENCE</scope>
    <source>
        <strain evidence="3">Prilba</strain>
    </source>
</reference>
<evidence type="ECO:0000313" key="4">
    <source>
        <dbReference type="Proteomes" id="UP000759537"/>
    </source>
</evidence>
<reference evidence="3" key="2">
    <citation type="journal article" date="2020" name="Nat. Commun.">
        <title>Large-scale genome sequencing of mycorrhizal fungi provides insights into the early evolution of symbiotic traits.</title>
        <authorList>
            <person name="Miyauchi S."/>
            <person name="Kiss E."/>
            <person name="Kuo A."/>
            <person name="Drula E."/>
            <person name="Kohler A."/>
            <person name="Sanchez-Garcia M."/>
            <person name="Morin E."/>
            <person name="Andreopoulos B."/>
            <person name="Barry K.W."/>
            <person name="Bonito G."/>
            <person name="Buee M."/>
            <person name="Carver A."/>
            <person name="Chen C."/>
            <person name="Cichocki N."/>
            <person name="Clum A."/>
            <person name="Culley D."/>
            <person name="Crous P.W."/>
            <person name="Fauchery L."/>
            <person name="Girlanda M."/>
            <person name="Hayes R.D."/>
            <person name="Keri Z."/>
            <person name="LaButti K."/>
            <person name="Lipzen A."/>
            <person name="Lombard V."/>
            <person name="Magnuson J."/>
            <person name="Maillard F."/>
            <person name="Murat C."/>
            <person name="Nolan M."/>
            <person name="Ohm R.A."/>
            <person name="Pangilinan J."/>
            <person name="Pereira M.F."/>
            <person name="Perotto S."/>
            <person name="Peter M."/>
            <person name="Pfister S."/>
            <person name="Riley R."/>
            <person name="Sitrit Y."/>
            <person name="Stielow J.B."/>
            <person name="Szollosi G."/>
            <person name="Zifcakova L."/>
            <person name="Stursova M."/>
            <person name="Spatafora J.W."/>
            <person name="Tedersoo L."/>
            <person name="Vaario L.M."/>
            <person name="Yamada A."/>
            <person name="Yan M."/>
            <person name="Wang P."/>
            <person name="Xu J."/>
            <person name="Bruns T."/>
            <person name="Baldrian P."/>
            <person name="Vilgalys R."/>
            <person name="Dunand C."/>
            <person name="Henrissat B."/>
            <person name="Grigoriev I.V."/>
            <person name="Hibbett D."/>
            <person name="Nagy L.G."/>
            <person name="Martin F.M."/>
        </authorList>
    </citation>
    <scope>NUCLEOTIDE SEQUENCE</scope>
    <source>
        <strain evidence="3">Prilba</strain>
    </source>
</reference>
<feature type="compositionally biased region" description="Polar residues" evidence="1">
    <location>
        <begin position="356"/>
        <end position="366"/>
    </location>
</feature>
<evidence type="ECO:0000256" key="1">
    <source>
        <dbReference type="SAM" id="MobiDB-lite"/>
    </source>
</evidence>
<feature type="compositionally biased region" description="Polar residues" evidence="1">
    <location>
        <begin position="403"/>
        <end position="418"/>
    </location>
</feature>
<feature type="transmembrane region" description="Helical" evidence="2">
    <location>
        <begin position="153"/>
        <end position="170"/>
    </location>
</feature>
<feature type="region of interest" description="Disordered" evidence="1">
    <location>
        <begin position="620"/>
        <end position="686"/>
    </location>
</feature>
<keyword evidence="2" id="KW-1133">Transmembrane helix</keyword>
<feature type="transmembrane region" description="Helical" evidence="2">
    <location>
        <begin position="182"/>
        <end position="201"/>
    </location>
</feature>
<feature type="compositionally biased region" description="Basic and acidic residues" evidence="1">
    <location>
        <begin position="623"/>
        <end position="633"/>
    </location>
</feature>
<keyword evidence="2" id="KW-0812">Transmembrane</keyword>